<dbReference type="AlphaFoldDB" id="A0A8C3STR6"/>
<reference evidence="2" key="1">
    <citation type="submission" date="2025-08" db="UniProtKB">
        <authorList>
            <consortium name="Ensembl"/>
        </authorList>
    </citation>
    <scope>IDENTIFICATION</scope>
</reference>
<keyword evidence="1" id="KW-1133">Transmembrane helix</keyword>
<keyword evidence="1" id="KW-0472">Membrane</keyword>
<feature type="transmembrane region" description="Helical" evidence="1">
    <location>
        <begin position="28"/>
        <end position="49"/>
    </location>
</feature>
<dbReference type="Proteomes" id="UP000694403">
    <property type="component" value="Unplaced"/>
</dbReference>
<evidence type="ECO:0000313" key="3">
    <source>
        <dbReference type="Proteomes" id="UP000694403"/>
    </source>
</evidence>
<evidence type="ECO:0000256" key="1">
    <source>
        <dbReference type="SAM" id="Phobius"/>
    </source>
</evidence>
<sequence>MLKIDEVLSLMSHIAAKVPSHNAVPSGAIATGIYLLYMSCNIFLNVIFLQGLSGIQSWGGVHLVALNHNLSVNKRP</sequence>
<keyword evidence="3" id="KW-1185">Reference proteome</keyword>
<dbReference type="PANTHER" id="PTHR48424">
    <property type="entry name" value="DYNEIN LIGHT CHAIN-RELATED"/>
    <property type="match status" value="1"/>
</dbReference>
<reference evidence="2" key="2">
    <citation type="submission" date="2025-09" db="UniProtKB">
        <authorList>
            <consortium name="Ensembl"/>
        </authorList>
    </citation>
    <scope>IDENTIFICATION</scope>
</reference>
<name>A0A8C3STR6_CHESE</name>
<keyword evidence="1" id="KW-0812">Transmembrane</keyword>
<dbReference type="PANTHER" id="PTHR48424:SF3">
    <property type="entry name" value="DYNEIN LIGHT CHAIN-RELATED"/>
    <property type="match status" value="1"/>
</dbReference>
<dbReference type="Ensembl" id="ENSCSRT00000019639.1">
    <property type="protein sequence ID" value="ENSCSRP00000018778.1"/>
    <property type="gene ID" value="ENSCSRG00000014349.1"/>
</dbReference>
<proteinExistence type="predicted"/>
<organism evidence="2 3">
    <name type="scientific">Chelydra serpentina</name>
    <name type="common">Snapping turtle</name>
    <name type="synonym">Testudo serpentina</name>
    <dbReference type="NCBI Taxonomy" id="8475"/>
    <lineage>
        <taxon>Eukaryota</taxon>
        <taxon>Metazoa</taxon>
        <taxon>Chordata</taxon>
        <taxon>Craniata</taxon>
        <taxon>Vertebrata</taxon>
        <taxon>Euteleostomi</taxon>
        <taxon>Archelosauria</taxon>
        <taxon>Testudinata</taxon>
        <taxon>Testudines</taxon>
        <taxon>Cryptodira</taxon>
        <taxon>Durocryptodira</taxon>
        <taxon>Americhelydia</taxon>
        <taxon>Chelydroidea</taxon>
        <taxon>Chelydridae</taxon>
        <taxon>Chelydra</taxon>
    </lineage>
</organism>
<accession>A0A8C3STR6</accession>
<protein>
    <submittedName>
        <fullName evidence="2">Uncharacterized protein</fullName>
    </submittedName>
</protein>
<evidence type="ECO:0000313" key="2">
    <source>
        <dbReference type="Ensembl" id="ENSCSRP00000018778.1"/>
    </source>
</evidence>